<sequence>MNDLTVPLNPVFYSKNGFEKINEFLKEESPSKIFILVDSNTHTYCLSKFLQKIESDFTTEVIEIEAGEEYKNLQTCEGVWNVLSELEADRKSLMINLGGGVVTDLGGFVASTFKRGIKFINVPTTLLSMVDASVGGKTGVDLGNLKNQIGIIIQPEMVVIDSNFLETLSAQEMRSGLAEILKHGLIASEDYWKKVTNLANLDLTDLDEIIKESVIIKAEIVKKDPFEKNIRKTLNYGHTLGHAIESYCLTHPERNKLLHGEAIAAGMILETYISQEIENFPKEKLQYVNETIKKMYGKETFSEADIVQIKDLMKFDKKNERGNINFVLLKDIGEPVIDIIVPDAIVDKAFEFYLNN</sequence>
<dbReference type="STRING" id="1250231.SAMN04488552_3132"/>
<evidence type="ECO:0000256" key="8">
    <source>
        <dbReference type="ARBA" id="ARBA00023027"/>
    </source>
</evidence>
<evidence type="ECO:0000256" key="10">
    <source>
        <dbReference type="ARBA" id="ARBA00023285"/>
    </source>
</evidence>
<dbReference type="InterPro" id="IPR030963">
    <property type="entry name" value="DHQ_synth_fam"/>
</dbReference>
<evidence type="ECO:0000256" key="9">
    <source>
        <dbReference type="ARBA" id="ARBA00023239"/>
    </source>
</evidence>
<evidence type="ECO:0000256" key="6">
    <source>
        <dbReference type="ARBA" id="ARBA00022741"/>
    </source>
</evidence>
<dbReference type="InterPro" id="IPR030960">
    <property type="entry name" value="DHQS/DOIS_N"/>
</dbReference>
<dbReference type="GO" id="GO:0009073">
    <property type="term" value="P:aromatic amino acid family biosynthetic process"/>
    <property type="evidence" value="ECO:0007669"/>
    <property type="project" value="InterPro"/>
</dbReference>
<dbReference type="InterPro" id="IPR050071">
    <property type="entry name" value="Dehydroquinate_synthase"/>
</dbReference>
<dbReference type="Gene3D" id="1.20.1090.10">
    <property type="entry name" value="Dehydroquinate synthase-like - alpha domain"/>
    <property type="match status" value="1"/>
</dbReference>
<dbReference type="RefSeq" id="WP_089663652.1">
    <property type="nucleotide sequence ID" value="NZ_LT629745.1"/>
</dbReference>
<keyword evidence="10" id="KW-0170">Cobalt</keyword>
<dbReference type="Gene3D" id="3.40.50.1970">
    <property type="match status" value="1"/>
</dbReference>
<evidence type="ECO:0000256" key="1">
    <source>
        <dbReference type="ARBA" id="ARBA00001911"/>
    </source>
</evidence>
<keyword evidence="9" id="KW-0456">Lyase</keyword>
<keyword evidence="7" id="KW-0862">Zinc</keyword>
<feature type="domain" description="3-dehydroquinate synthase C-terminal" evidence="13">
    <location>
        <begin position="176"/>
        <end position="319"/>
    </location>
</feature>
<dbReference type="FunFam" id="3.40.50.1970:FF:000007">
    <property type="entry name" value="Pentafunctional AROM polypeptide"/>
    <property type="match status" value="1"/>
</dbReference>
<keyword evidence="15" id="KW-1185">Reference proteome</keyword>
<dbReference type="Proteomes" id="UP000198858">
    <property type="component" value="Chromosome I"/>
</dbReference>
<comment type="cofactor">
    <cofactor evidence="2">
        <name>Co(2+)</name>
        <dbReference type="ChEBI" id="CHEBI:48828"/>
    </cofactor>
</comment>
<dbReference type="PIRSF" id="PIRSF001455">
    <property type="entry name" value="DHQ_synth"/>
    <property type="match status" value="1"/>
</dbReference>
<comment type="cofactor">
    <cofactor evidence="1">
        <name>NAD(+)</name>
        <dbReference type="ChEBI" id="CHEBI:57540"/>
    </cofactor>
</comment>
<feature type="domain" description="3-dehydroquinate synthase N-terminal" evidence="12">
    <location>
        <begin position="62"/>
        <end position="174"/>
    </location>
</feature>
<dbReference type="EC" id="4.2.3.4" evidence="11"/>
<gene>
    <name evidence="14" type="ORF">SAMN04488552_3132</name>
</gene>
<comment type="cofactor">
    <cofactor evidence="3">
        <name>Zn(2+)</name>
        <dbReference type="ChEBI" id="CHEBI:29105"/>
    </cofactor>
</comment>
<dbReference type="AlphaFoldDB" id="A0A1H1S3Z1"/>
<dbReference type="SUPFAM" id="SSF56796">
    <property type="entry name" value="Dehydroquinate synthase-like"/>
    <property type="match status" value="1"/>
</dbReference>
<dbReference type="PANTHER" id="PTHR43622:SF1">
    <property type="entry name" value="3-DEHYDROQUINATE SYNTHASE"/>
    <property type="match status" value="1"/>
</dbReference>
<evidence type="ECO:0000256" key="3">
    <source>
        <dbReference type="ARBA" id="ARBA00001947"/>
    </source>
</evidence>
<evidence type="ECO:0000313" key="15">
    <source>
        <dbReference type="Proteomes" id="UP000198858"/>
    </source>
</evidence>
<dbReference type="InterPro" id="IPR056179">
    <property type="entry name" value="DHQS_C"/>
</dbReference>
<name>A0A1H1S3Z1_9FLAO</name>
<dbReference type="GO" id="GO:0005737">
    <property type="term" value="C:cytoplasm"/>
    <property type="evidence" value="ECO:0007669"/>
    <property type="project" value="InterPro"/>
</dbReference>
<proteinExistence type="predicted"/>
<evidence type="ECO:0000259" key="13">
    <source>
        <dbReference type="Pfam" id="PF24621"/>
    </source>
</evidence>
<dbReference type="GO" id="GO:0003856">
    <property type="term" value="F:3-dehydroquinate synthase activity"/>
    <property type="evidence" value="ECO:0007669"/>
    <property type="project" value="UniProtKB-UniRule"/>
</dbReference>
<dbReference type="GO" id="GO:0046872">
    <property type="term" value="F:metal ion binding"/>
    <property type="evidence" value="ECO:0007669"/>
    <property type="project" value="UniProtKB-KW"/>
</dbReference>
<dbReference type="Pfam" id="PF24621">
    <property type="entry name" value="DHQS_C"/>
    <property type="match status" value="1"/>
</dbReference>
<keyword evidence="6" id="KW-0547">Nucleotide-binding</keyword>
<dbReference type="NCBIfam" id="TIGR01357">
    <property type="entry name" value="aroB"/>
    <property type="match status" value="1"/>
</dbReference>
<dbReference type="GO" id="GO:0009423">
    <property type="term" value="P:chorismate biosynthetic process"/>
    <property type="evidence" value="ECO:0007669"/>
    <property type="project" value="UniProtKB-UniRule"/>
</dbReference>
<reference evidence="14 15" key="1">
    <citation type="submission" date="2016-10" db="EMBL/GenBank/DDBJ databases">
        <authorList>
            <person name="Varghese N."/>
            <person name="Submissions S."/>
        </authorList>
    </citation>
    <scope>NUCLEOTIDE SEQUENCE [LARGE SCALE GENOMIC DNA]</scope>
    <source>
        <strain evidence="14 15">Mar_2010_102</strain>
    </source>
</reference>
<comment type="function">
    <text evidence="4">Catalyzes the conversion of 3-deoxy-D-arabino-heptulosonate 7-phosphate (DAHP) to dehydroquinate (DHQ).</text>
</comment>
<dbReference type="GO" id="GO:0000166">
    <property type="term" value="F:nucleotide binding"/>
    <property type="evidence" value="ECO:0007669"/>
    <property type="project" value="UniProtKB-KW"/>
</dbReference>
<accession>A0A1H1S3Z1</accession>
<dbReference type="CDD" id="cd08195">
    <property type="entry name" value="DHQS"/>
    <property type="match status" value="1"/>
</dbReference>
<evidence type="ECO:0000313" key="14">
    <source>
        <dbReference type="EMBL" id="SDS42745.1"/>
    </source>
</evidence>
<evidence type="ECO:0000256" key="5">
    <source>
        <dbReference type="ARBA" id="ARBA00022723"/>
    </source>
</evidence>
<evidence type="ECO:0000256" key="4">
    <source>
        <dbReference type="ARBA" id="ARBA00003485"/>
    </source>
</evidence>
<evidence type="ECO:0000256" key="11">
    <source>
        <dbReference type="NCBIfam" id="TIGR01357"/>
    </source>
</evidence>
<keyword evidence="5" id="KW-0479">Metal-binding</keyword>
<evidence type="ECO:0000256" key="2">
    <source>
        <dbReference type="ARBA" id="ARBA00001941"/>
    </source>
</evidence>
<evidence type="ECO:0000259" key="12">
    <source>
        <dbReference type="Pfam" id="PF01761"/>
    </source>
</evidence>
<evidence type="ECO:0000256" key="7">
    <source>
        <dbReference type="ARBA" id="ARBA00022833"/>
    </source>
</evidence>
<protein>
    <recommendedName>
        <fullName evidence="11">3-dehydroquinate synthase</fullName>
        <ecNumber evidence="11">4.2.3.4</ecNumber>
    </recommendedName>
</protein>
<dbReference type="PANTHER" id="PTHR43622">
    <property type="entry name" value="3-DEHYDROQUINATE SYNTHASE"/>
    <property type="match status" value="1"/>
</dbReference>
<organism evidence="14 15">
    <name type="scientific">Christiangramia echinicola</name>
    <dbReference type="NCBI Taxonomy" id="279359"/>
    <lineage>
        <taxon>Bacteria</taxon>
        <taxon>Pseudomonadati</taxon>
        <taxon>Bacteroidota</taxon>
        <taxon>Flavobacteriia</taxon>
        <taxon>Flavobacteriales</taxon>
        <taxon>Flavobacteriaceae</taxon>
        <taxon>Christiangramia</taxon>
    </lineage>
</organism>
<dbReference type="Pfam" id="PF01761">
    <property type="entry name" value="DHQ_synthase"/>
    <property type="match status" value="1"/>
</dbReference>
<dbReference type="InterPro" id="IPR016037">
    <property type="entry name" value="DHQ_synth_AroB"/>
</dbReference>
<dbReference type="EMBL" id="LT629745">
    <property type="protein sequence ID" value="SDS42745.1"/>
    <property type="molecule type" value="Genomic_DNA"/>
</dbReference>
<keyword evidence="8" id="KW-0520">NAD</keyword>